<organism evidence="2 3">
    <name type="scientific">Lysobacter enzymogenes</name>
    <dbReference type="NCBI Taxonomy" id="69"/>
    <lineage>
        <taxon>Bacteria</taxon>
        <taxon>Pseudomonadati</taxon>
        <taxon>Pseudomonadota</taxon>
        <taxon>Gammaproteobacteria</taxon>
        <taxon>Lysobacterales</taxon>
        <taxon>Lysobacteraceae</taxon>
        <taxon>Lysobacter</taxon>
    </lineage>
</organism>
<dbReference type="AlphaFoldDB" id="A0A0S2DCN4"/>
<feature type="transmembrane region" description="Helical" evidence="1">
    <location>
        <begin position="40"/>
        <end position="58"/>
    </location>
</feature>
<dbReference type="PATRIC" id="fig|69.6.peg.908"/>
<evidence type="ECO:0000256" key="1">
    <source>
        <dbReference type="SAM" id="Phobius"/>
    </source>
</evidence>
<gene>
    <name evidence="2" type="ORF">GLE_0920</name>
</gene>
<evidence type="ECO:0000313" key="2">
    <source>
        <dbReference type="EMBL" id="ALN56278.1"/>
    </source>
</evidence>
<dbReference type="STRING" id="69.GLE_0920"/>
<reference evidence="2 3" key="1">
    <citation type="submission" date="2015-11" db="EMBL/GenBank/DDBJ databases">
        <title>Genome sequences of Lysobacter enzymogenes strain C3 and Lysobacter antibioticus ATCC 29479.</title>
        <authorList>
            <person name="Kobayashi D.Y."/>
        </authorList>
    </citation>
    <scope>NUCLEOTIDE SEQUENCE [LARGE SCALE GENOMIC DNA]</scope>
    <source>
        <strain evidence="2 3">C3</strain>
    </source>
</reference>
<sequence>MSRYPFAALSGLCLLLALWRAASALREWSADSPGSSIGELVFIVAPLTVLAGIFFVGCRWARGTAGFGGALAALLGVAALIAFFAAVSSIQLKTF</sequence>
<keyword evidence="1" id="KW-0812">Transmembrane</keyword>
<feature type="transmembrane region" description="Helical" evidence="1">
    <location>
        <begin position="70"/>
        <end position="92"/>
    </location>
</feature>
<dbReference type="Proteomes" id="UP000061569">
    <property type="component" value="Chromosome"/>
</dbReference>
<protein>
    <submittedName>
        <fullName evidence="2">Uncharacterized protein</fullName>
    </submittedName>
</protein>
<keyword evidence="1" id="KW-1133">Transmembrane helix</keyword>
<name>A0A0S2DCN4_LYSEN</name>
<evidence type="ECO:0000313" key="3">
    <source>
        <dbReference type="Proteomes" id="UP000061569"/>
    </source>
</evidence>
<dbReference type="KEGG" id="lez:GLE_0920"/>
<proteinExistence type="predicted"/>
<keyword evidence="1" id="KW-0472">Membrane</keyword>
<dbReference type="EMBL" id="CP013140">
    <property type="protein sequence ID" value="ALN56278.1"/>
    <property type="molecule type" value="Genomic_DNA"/>
</dbReference>
<accession>A0A0S2DCN4</accession>